<evidence type="ECO:0000256" key="1">
    <source>
        <dbReference type="SAM" id="MobiDB-lite"/>
    </source>
</evidence>
<evidence type="ECO:0000313" key="2">
    <source>
        <dbReference type="EMBL" id="KAK9922406.1"/>
    </source>
</evidence>
<feature type="compositionally biased region" description="Basic residues" evidence="1">
    <location>
        <begin position="162"/>
        <end position="172"/>
    </location>
</feature>
<evidence type="ECO:0000313" key="3">
    <source>
        <dbReference type="Proteomes" id="UP001457282"/>
    </source>
</evidence>
<gene>
    <name evidence="2" type="ORF">M0R45_030871</name>
</gene>
<feature type="compositionally biased region" description="Polar residues" evidence="1">
    <location>
        <begin position="1"/>
        <end position="10"/>
    </location>
</feature>
<accession>A0AAW1WEX3</accession>
<feature type="region of interest" description="Disordered" evidence="1">
    <location>
        <begin position="145"/>
        <end position="181"/>
    </location>
</feature>
<reference evidence="2 3" key="1">
    <citation type="journal article" date="2023" name="G3 (Bethesda)">
        <title>A chromosome-length genome assembly and annotation of blackberry (Rubus argutus, cv. 'Hillquist').</title>
        <authorList>
            <person name="Bruna T."/>
            <person name="Aryal R."/>
            <person name="Dudchenko O."/>
            <person name="Sargent D.J."/>
            <person name="Mead D."/>
            <person name="Buti M."/>
            <person name="Cavallini A."/>
            <person name="Hytonen T."/>
            <person name="Andres J."/>
            <person name="Pham M."/>
            <person name="Weisz D."/>
            <person name="Mascagni F."/>
            <person name="Usai G."/>
            <person name="Natali L."/>
            <person name="Bassil N."/>
            <person name="Fernandez G.E."/>
            <person name="Lomsadze A."/>
            <person name="Armour M."/>
            <person name="Olukolu B."/>
            <person name="Poorten T."/>
            <person name="Britton C."/>
            <person name="Davik J."/>
            <person name="Ashrafi H."/>
            <person name="Aiden E.L."/>
            <person name="Borodovsky M."/>
            <person name="Worthington M."/>
        </authorList>
    </citation>
    <scope>NUCLEOTIDE SEQUENCE [LARGE SCALE GENOMIC DNA]</scope>
    <source>
        <strain evidence="2">PI 553951</strain>
    </source>
</reference>
<proteinExistence type="predicted"/>
<protein>
    <submittedName>
        <fullName evidence="2">Uncharacterized protein</fullName>
    </submittedName>
</protein>
<feature type="region of interest" description="Disordered" evidence="1">
    <location>
        <begin position="1"/>
        <end position="31"/>
    </location>
</feature>
<organism evidence="2 3">
    <name type="scientific">Rubus argutus</name>
    <name type="common">Southern blackberry</name>
    <dbReference type="NCBI Taxonomy" id="59490"/>
    <lineage>
        <taxon>Eukaryota</taxon>
        <taxon>Viridiplantae</taxon>
        <taxon>Streptophyta</taxon>
        <taxon>Embryophyta</taxon>
        <taxon>Tracheophyta</taxon>
        <taxon>Spermatophyta</taxon>
        <taxon>Magnoliopsida</taxon>
        <taxon>eudicotyledons</taxon>
        <taxon>Gunneridae</taxon>
        <taxon>Pentapetalae</taxon>
        <taxon>rosids</taxon>
        <taxon>fabids</taxon>
        <taxon>Rosales</taxon>
        <taxon>Rosaceae</taxon>
        <taxon>Rosoideae</taxon>
        <taxon>Rosoideae incertae sedis</taxon>
        <taxon>Rubus</taxon>
    </lineage>
</organism>
<keyword evidence="3" id="KW-1185">Reference proteome</keyword>
<comment type="caution">
    <text evidence="2">The sequence shown here is derived from an EMBL/GenBank/DDBJ whole genome shotgun (WGS) entry which is preliminary data.</text>
</comment>
<feature type="compositionally biased region" description="Low complexity" evidence="1">
    <location>
        <begin position="147"/>
        <end position="160"/>
    </location>
</feature>
<dbReference type="AlphaFoldDB" id="A0AAW1WEX3"/>
<sequence>MVLKKTTTSAVARGGEAARATGLNGGDKPQRRRWVAGDKSVGAVEVVKLTRYHRSTVRRRSPLPSPSSLALAVIQLGLHHDAAAPFSRPVLDPLPARRSSPSPPRGLYISRSSNLHRSHLQLSLPLYPVLPCCCRHPAIYRRCRRTSQPSPLSSLQSPSSTIRRRAQRRHRLSAPPSSPSSVFLPVGNPLWRNRAFSQLQ</sequence>
<name>A0AAW1WEX3_RUBAR</name>
<dbReference type="EMBL" id="JBEDUW010000006">
    <property type="protein sequence ID" value="KAK9922406.1"/>
    <property type="molecule type" value="Genomic_DNA"/>
</dbReference>
<dbReference type="Proteomes" id="UP001457282">
    <property type="component" value="Unassembled WGS sequence"/>
</dbReference>